<dbReference type="KEGG" id="saci:Sinac_2721"/>
<dbReference type="EMBL" id="CP003364">
    <property type="protein sequence ID" value="AGA27017.1"/>
    <property type="molecule type" value="Genomic_DNA"/>
</dbReference>
<organism evidence="3 4">
    <name type="scientific">Singulisphaera acidiphila (strain ATCC BAA-1392 / DSM 18658 / VKM B-2454 / MOB10)</name>
    <dbReference type="NCBI Taxonomy" id="886293"/>
    <lineage>
        <taxon>Bacteria</taxon>
        <taxon>Pseudomonadati</taxon>
        <taxon>Planctomycetota</taxon>
        <taxon>Planctomycetia</taxon>
        <taxon>Isosphaerales</taxon>
        <taxon>Isosphaeraceae</taxon>
        <taxon>Singulisphaera</taxon>
    </lineage>
</organism>
<name>L0DCQ0_SINAD</name>
<dbReference type="AlphaFoldDB" id="L0DCQ0"/>
<evidence type="ECO:0000313" key="3">
    <source>
        <dbReference type="EMBL" id="AGA27017.1"/>
    </source>
</evidence>
<protein>
    <submittedName>
        <fullName evidence="3">Uncharacterized protein</fullName>
    </submittedName>
</protein>
<evidence type="ECO:0000256" key="2">
    <source>
        <dbReference type="SAM" id="Phobius"/>
    </source>
</evidence>
<feature type="transmembrane region" description="Helical" evidence="2">
    <location>
        <begin position="20"/>
        <end position="46"/>
    </location>
</feature>
<feature type="transmembrane region" description="Helical" evidence="2">
    <location>
        <begin position="112"/>
        <end position="133"/>
    </location>
</feature>
<feature type="region of interest" description="Disordered" evidence="1">
    <location>
        <begin position="223"/>
        <end position="268"/>
    </location>
</feature>
<dbReference type="OrthoDB" id="269108at2"/>
<keyword evidence="4" id="KW-1185">Reference proteome</keyword>
<evidence type="ECO:0000256" key="1">
    <source>
        <dbReference type="SAM" id="MobiDB-lite"/>
    </source>
</evidence>
<feature type="compositionally biased region" description="Polar residues" evidence="1">
    <location>
        <begin position="229"/>
        <end position="238"/>
    </location>
</feature>
<keyword evidence="2" id="KW-1133">Transmembrane helix</keyword>
<dbReference type="SUPFAM" id="SSF49452">
    <property type="entry name" value="Starch-binding domain-like"/>
    <property type="match status" value="1"/>
</dbReference>
<dbReference type="InterPro" id="IPR013784">
    <property type="entry name" value="Carb-bd-like_fold"/>
</dbReference>
<feature type="transmembrane region" description="Helical" evidence="2">
    <location>
        <begin position="83"/>
        <end position="100"/>
    </location>
</feature>
<reference evidence="3 4" key="1">
    <citation type="submission" date="2012-02" db="EMBL/GenBank/DDBJ databases">
        <title>Complete sequence of chromosome of Singulisphaera acidiphila DSM 18658.</title>
        <authorList>
            <consortium name="US DOE Joint Genome Institute (JGI-PGF)"/>
            <person name="Lucas S."/>
            <person name="Copeland A."/>
            <person name="Lapidus A."/>
            <person name="Glavina del Rio T."/>
            <person name="Dalin E."/>
            <person name="Tice H."/>
            <person name="Bruce D."/>
            <person name="Goodwin L."/>
            <person name="Pitluck S."/>
            <person name="Peters L."/>
            <person name="Ovchinnikova G."/>
            <person name="Chertkov O."/>
            <person name="Kyrpides N."/>
            <person name="Mavromatis K."/>
            <person name="Ivanova N."/>
            <person name="Brettin T."/>
            <person name="Detter J.C."/>
            <person name="Han C."/>
            <person name="Larimer F."/>
            <person name="Land M."/>
            <person name="Hauser L."/>
            <person name="Markowitz V."/>
            <person name="Cheng J.-F."/>
            <person name="Hugenholtz P."/>
            <person name="Woyke T."/>
            <person name="Wu D."/>
            <person name="Tindall B."/>
            <person name="Pomrenke H."/>
            <person name="Brambilla E."/>
            <person name="Klenk H.-P."/>
            <person name="Eisen J.A."/>
        </authorList>
    </citation>
    <scope>NUCLEOTIDE SEQUENCE [LARGE SCALE GENOMIC DNA]</scope>
    <source>
        <strain evidence="4">ATCC BAA-1392 / DSM 18658 / VKM B-2454 / MOB10</strain>
    </source>
</reference>
<feature type="transmembrane region" description="Helical" evidence="2">
    <location>
        <begin position="52"/>
        <end position="71"/>
    </location>
</feature>
<dbReference type="HOGENOM" id="CLU_949626_0_0_0"/>
<sequence length="293" mass="32108">MKAGKQKSKHRRLCFYDVVVLRWMHAFLGAILFVGGLLKLYVFAVTGQEDDFATIFFAALSELEVFAGIWLMSGCRSEDTRPWVVVIFAGLWGSSLYHALAGDCSCGCFGLVAVNPWLVLIFDLIVVIVLLKWHSNSEKVDEGSVGSLKAFCMVLATMAIVVAGVKQQSLVTVSGTAFLQGRPLGDASLTFRRYSLALNVRTDKNGCFRLPPIRPGRYSISMATAPVPGNSSPNTSGHVTRKGSERPPQSSHWKGSKKTSQHSETMDPSADVEFLSLDVNECPAENLRIEFKI</sequence>
<keyword evidence="2" id="KW-0812">Transmembrane</keyword>
<gene>
    <name evidence="3" type="ordered locus">Sinac_2721</name>
</gene>
<accession>L0DCQ0</accession>
<dbReference type="GO" id="GO:0030246">
    <property type="term" value="F:carbohydrate binding"/>
    <property type="evidence" value="ECO:0007669"/>
    <property type="project" value="InterPro"/>
</dbReference>
<proteinExistence type="predicted"/>
<dbReference type="RefSeq" id="WP_015246169.1">
    <property type="nucleotide sequence ID" value="NC_019892.1"/>
</dbReference>
<evidence type="ECO:0000313" key="4">
    <source>
        <dbReference type="Proteomes" id="UP000010798"/>
    </source>
</evidence>
<feature type="transmembrane region" description="Helical" evidence="2">
    <location>
        <begin position="145"/>
        <end position="165"/>
    </location>
</feature>
<dbReference type="Proteomes" id="UP000010798">
    <property type="component" value="Chromosome"/>
</dbReference>
<keyword evidence="2" id="KW-0472">Membrane</keyword>